<name>A0A9W6TMH1_9STRA</name>
<sequence>MFQLLSRAIVPLPSGMDIGETQRSWGIVSLEKEKNEDKETDSVVTSFAFDGKRFGNDRSVRANVPFPASFYIAVFKRRAQDTSTKKESFVYQIGATESGYFEISISEPTAGPSPHSTRNSRVEMTAIGLVPSTFPLVGKQPGWTNPSFGYHGDNGKLYSAFPVTSHVSAPNGVYGANRYLRSCCVAAPYLPGDGRFIPCIVDHEWFPAVGLDSPNTVHVNFGQQPFLYDHVIGKFFCLEKCGTLYAVA</sequence>
<dbReference type="Proteomes" id="UP001165083">
    <property type="component" value="Unassembled WGS sequence"/>
</dbReference>
<evidence type="ECO:0000313" key="2">
    <source>
        <dbReference type="Proteomes" id="UP001165083"/>
    </source>
</evidence>
<dbReference type="AlphaFoldDB" id="A0A9W6TMH1"/>
<accession>A0A9W6TMH1</accession>
<reference evidence="1" key="1">
    <citation type="submission" date="2023-04" db="EMBL/GenBank/DDBJ databases">
        <title>Phytophthora lilii NBRC 32176.</title>
        <authorList>
            <person name="Ichikawa N."/>
            <person name="Sato H."/>
            <person name="Tonouchi N."/>
        </authorList>
    </citation>
    <scope>NUCLEOTIDE SEQUENCE</scope>
    <source>
        <strain evidence="1">NBRC 32176</strain>
    </source>
</reference>
<comment type="caution">
    <text evidence="1">The sequence shown here is derived from an EMBL/GenBank/DDBJ whole genome shotgun (WGS) entry which is preliminary data.</text>
</comment>
<protein>
    <submittedName>
        <fullName evidence="1">Unnamed protein product</fullName>
    </submittedName>
</protein>
<evidence type="ECO:0000313" key="1">
    <source>
        <dbReference type="EMBL" id="GMF15207.1"/>
    </source>
</evidence>
<dbReference type="EMBL" id="BSXW01000217">
    <property type="protein sequence ID" value="GMF15207.1"/>
    <property type="molecule type" value="Genomic_DNA"/>
</dbReference>
<dbReference type="Gene3D" id="2.60.120.920">
    <property type="match status" value="1"/>
</dbReference>
<gene>
    <name evidence="1" type="ORF">Plil01_000517600</name>
</gene>
<proteinExistence type="predicted"/>
<dbReference type="OrthoDB" id="258495at2759"/>
<dbReference type="InterPro" id="IPR043136">
    <property type="entry name" value="B30.2/SPRY_sf"/>
</dbReference>
<organism evidence="1 2">
    <name type="scientific">Phytophthora lilii</name>
    <dbReference type="NCBI Taxonomy" id="2077276"/>
    <lineage>
        <taxon>Eukaryota</taxon>
        <taxon>Sar</taxon>
        <taxon>Stramenopiles</taxon>
        <taxon>Oomycota</taxon>
        <taxon>Peronosporomycetes</taxon>
        <taxon>Peronosporales</taxon>
        <taxon>Peronosporaceae</taxon>
        <taxon>Phytophthora</taxon>
    </lineage>
</organism>
<keyword evidence="2" id="KW-1185">Reference proteome</keyword>